<keyword evidence="3" id="KW-1185">Reference proteome</keyword>
<feature type="compositionally biased region" description="Polar residues" evidence="1">
    <location>
        <begin position="153"/>
        <end position="163"/>
    </location>
</feature>
<name>A0A8J5D4K8_CHIOP</name>
<protein>
    <submittedName>
        <fullName evidence="2">Uncharacterized protein</fullName>
    </submittedName>
</protein>
<comment type="caution">
    <text evidence="2">The sequence shown here is derived from an EMBL/GenBank/DDBJ whole genome shotgun (WGS) entry which is preliminary data.</text>
</comment>
<dbReference type="Proteomes" id="UP000770661">
    <property type="component" value="Unassembled WGS sequence"/>
</dbReference>
<feature type="region of interest" description="Disordered" evidence="1">
    <location>
        <begin position="1"/>
        <end position="596"/>
    </location>
</feature>
<organism evidence="2 3">
    <name type="scientific">Chionoecetes opilio</name>
    <name type="common">Atlantic snow crab</name>
    <name type="synonym">Cancer opilio</name>
    <dbReference type="NCBI Taxonomy" id="41210"/>
    <lineage>
        <taxon>Eukaryota</taxon>
        <taxon>Metazoa</taxon>
        <taxon>Ecdysozoa</taxon>
        <taxon>Arthropoda</taxon>
        <taxon>Crustacea</taxon>
        <taxon>Multicrustacea</taxon>
        <taxon>Malacostraca</taxon>
        <taxon>Eumalacostraca</taxon>
        <taxon>Eucarida</taxon>
        <taxon>Decapoda</taxon>
        <taxon>Pleocyemata</taxon>
        <taxon>Brachyura</taxon>
        <taxon>Eubrachyura</taxon>
        <taxon>Majoidea</taxon>
        <taxon>Majidae</taxon>
        <taxon>Chionoecetes</taxon>
    </lineage>
</organism>
<proteinExistence type="predicted"/>
<reference evidence="2" key="1">
    <citation type="submission" date="2020-07" db="EMBL/GenBank/DDBJ databases">
        <title>The High-quality genome of the commercially important snow crab, Chionoecetes opilio.</title>
        <authorList>
            <person name="Jeong J.-H."/>
            <person name="Ryu S."/>
        </authorList>
    </citation>
    <scope>NUCLEOTIDE SEQUENCE</scope>
    <source>
        <strain evidence="2">MADBK_172401_WGS</strain>
        <tissue evidence="2">Digestive gland</tissue>
    </source>
</reference>
<accession>A0A8J5D4K8</accession>
<feature type="compositionally biased region" description="Basic residues" evidence="1">
    <location>
        <begin position="130"/>
        <end position="148"/>
    </location>
</feature>
<feature type="compositionally biased region" description="Basic and acidic residues" evidence="1">
    <location>
        <begin position="392"/>
        <end position="425"/>
    </location>
</feature>
<dbReference type="AlphaFoldDB" id="A0A8J5D4K8"/>
<feature type="compositionally biased region" description="Basic residues" evidence="1">
    <location>
        <begin position="1"/>
        <end position="11"/>
    </location>
</feature>
<feature type="compositionally biased region" description="Basic and acidic residues" evidence="1">
    <location>
        <begin position="284"/>
        <end position="293"/>
    </location>
</feature>
<evidence type="ECO:0000313" key="3">
    <source>
        <dbReference type="Proteomes" id="UP000770661"/>
    </source>
</evidence>
<feature type="compositionally biased region" description="Basic and acidic residues" evidence="1">
    <location>
        <begin position="263"/>
        <end position="276"/>
    </location>
</feature>
<evidence type="ECO:0000313" key="2">
    <source>
        <dbReference type="EMBL" id="KAG0728655.1"/>
    </source>
</evidence>
<feature type="compositionally biased region" description="Basic residues" evidence="1">
    <location>
        <begin position="207"/>
        <end position="224"/>
    </location>
</feature>
<gene>
    <name evidence="2" type="ORF">GWK47_032028</name>
</gene>
<dbReference type="EMBL" id="JACEEZ010001939">
    <property type="protein sequence ID" value="KAG0728655.1"/>
    <property type="molecule type" value="Genomic_DNA"/>
</dbReference>
<feature type="compositionally biased region" description="Basic and acidic residues" evidence="1">
    <location>
        <begin position="107"/>
        <end position="123"/>
    </location>
</feature>
<feature type="compositionally biased region" description="Basic and acidic residues" evidence="1">
    <location>
        <begin position="545"/>
        <end position="579"/>
    </location>
</feature>
<sequence>MGRRKGQRRSNTRTSSGARGVTRIRAPTLMTPRRPAGNPTGGEGTPVTGSRNRNCRSHVPGIGSIQVNTGAPRNRATKGCAASPADQAGTTTGGGRWSCRSFLTQHLGREGEGDSGAVREKRPTGGNKATRTRPSGRRRGPGSVRRKLVALQETENFSRAQKGTQDDREGARGVLEGADIQGRPIQKTVAEAFPAPSPLTPEEGHVRQRGRRALWRNRRPRRGSPKGAVGQSRARKTAFRTTPGGPTSVRPCARNPAGGPGREAQKRELPLEERLVDSSGPRAKGPEDPRAPEPGRPTPTGTTRILGDIHTGVSTPGMPLPKRRSPTNTAGPPPGTPPAETVGASRHQNSGRPPKSLAPKEPSGHVTALGQWQGGQAGGGRRRNASQAVRQAEPDKPDREDGRREKSDPGEEESHLRQLTEEGNRKSQQGGVFAAPESPGEKNSPSPVAPATEVLGQKNGTPEGKSAITRGKPPEAGRPGSGAQDGEDPGFTLVVPRSHTVGRVHAGLHPWQPVFGPREDKTLHPGFPPRTRKPSLKPQTSSASKRPEHPKRPPEETARLASRERSGERKRESGGRGKDSCSPFHPGATVPPSSGN</sequence>
<evidence type="ECO:0000256" key="1">
    <source>
        <dbReference type="SAM" id="MobiDB-lite"/>
    </source>
</evidence>